<evidence type="ECO:0000256" key="1">
    <source>
        <dbReference type="ARBA" id="ARBA00023015"/>
    </source>
</evidence>
<reference evidence="6 7" key="1">
    <citation type="submission" date="2023-07" db="EMBL/GenBank/DDBJ databases">
        <title>Sequencing the genomes of 1000 actinobacteria strains.</title>
        <authorList>
            <person name="Klenk H.-P."/>
        </authorList>
    </citation>
    <scope>NUCLEOTIDE SEQUENCE [LARGE SCALE GENOMIC DNA]</scope>
    <source>
        <strain evidence="6 7">DSM 19426</strain>
    </source>
</reference>
<evidence type="ECO:0000256" key="2">
    <source>
        <dbReference type="ARBA" id="ARBA00023125"/>
    </source>
</evidence>
<feature type="DNA-binding region" description="H-T-H motif" evidence="4">
    <location>
        <begin position="33"/>
        <end position="52"/>
    </location>
</feature>
<keyword evidence="2 4" id="KW-0238">DNA-binding</keyword>
<dbReference type="PANTHER" id="PTHR30055">
    <property type="entry name" value="HTH-TYPE TRANSCRIPTIONAL REGULATOR RUTR"/>
    <property type="match status" value="1"/>
</dbReference>
<evidence type="ECO:0000259" key="5">
    <source>
        <dbReference type="PROSITE" id="PS50977"/>
    </source>
</evidence>
<dbReference type="InterPro" id="IPR009057">
    <property type="entry name" value="Homeodomain-like_sf"/>
</dbReference>
<dbReference type="InterPro" id="IPR050109">
    <property type="entry name" value="HTH-type_TetR-like_transc_reg"/>
</dbReference>
<dbReference type="Gene3D" id="1.10.357.10">
    <property type="entry name" value="Tetracycline Repressor, domain 2"/>
    <property type="match status" value="1"/>
</dbReference>
<evidence type="ECO:0000313" key="7">
    <source>
        <dbReference type="Proteomes" id="UP001183648"/>
    </source>
</evidence>
<dbReference type="RefSeq" id="WP_310304476.1">
    <property type="nucleotide sequence ID" value="NZ_BAAAPS010000005.1"/>
</dbReference>
<sequence length="213" mass="23252">MSPRATPMPPEERRRALVAATLPLLMEHGRSVTSRQIADAAGVAEGTIFRAFASKDDLLEAAALSALDPSPLVEAIGQIPLDQSLRDRMLALTELYRERFHRVGGVMRAMGWMGPPAMHLRKHHGAPASCSPSQQEVRSWRTAADGAIDRLFLDDAQELRVSPHQAGRLLWMLTFSGSHPELSGGEPLTADDIVDTVLHGVLKTPDRVSREAL</sequence>
<accession>A0ABU2BZB7</accession>
<keyword evidence="7" id="KW-1185">Reference proteome</keyword>
<organism evidence="6 7">
    <name type="scientific">Nocardioides marmoribigeumensis</name>
    <dbReference type="NCBI Taxonomy" id="433649"/>
    <lineage>
        <taxon>Bacteria</taxon>
        <taxon>Bacillati</taxon>
        <taxon>Actinomycetota</taxon>
        <taxon>Actinomycetes</taxon>
        <taxon>Propionibacteriales</taxon>
        <taxon>Nocardioidaceae</taxon>
        <taxon>Nocardioides</taxon>
    </lineage>
</organism>
<dbReference type="PRINTS" id="PR00455">
    <property type="entry name" value="HTHTETR"/>
</dbReference>
<dbReference type="SUPFAM" id="SSF46689">
    <property type="entry name" value="Homeodomain-like"/>
    <property type="match status" value="1"/>
</dbReference>
<proteinExistence type="predicted"/>
<dbReference type="InterPro" id="IPR001647">
    <property type="entry name" value="HTH_TetR"/>
</dbReference>
<evidence type="ECO:0000256" key="4">
    <source>
        <dbReference type="PROSITE-ProRule" id="PRU00335"/>
    </source>
</evidence>
<gene>
    <name evidence="6" type="ORF">J2S63_003290</name>
</gene>
<comment type="caution">
    <text evidence="6">The sequence shown here is derived from an EMBL/GenBank/DDBJ whole genome shotgun (WGS) entry which is preliminary data.</text>
</comment>
<protein>
    <submittedName>
        <fullName evidence="6">AcrR family transcriptional regulator</fullName>
    </submittedName>
</protein>
<dbReference type="Pfam" id="PF00440">
    <property type="entry name" value="TetR_N"/>
    <property type="match status" value="1"/>
</dbReference>
<feature type="domain" description="HTH tetR-type" evidence="5">
    <location>
        <begin position="11"/>
        <end position="70"/>
    </location>
</feature>
<evidence type="ECO:0000256" key="3">
    <source>
        <dbReference type="ARBA" id="ARBA00023163"/>
    </source>
</evidence>
<name>A0ABU2BZB7_9ACTN</name>
<keyword evidence="3" id="KW-0804">Transcription</keyword>
<dbReference type="PROSITE" id="PS50977">
    <property type="entry name" value="HTH_TETR_2"/>
    <property type="match status" value="1"/>
</dbReference>
<dbReference type="Proteomes" id="UP001183648">
    <property type="component" value="Unassembled WGS sequence"/>
</dbReference>
<dbReference type="PANTHER" id="PTHR30055:SF234">
    <property type="entry name" value="HTH-TYPE TRANSCRIPTIONAL REGULATOR BETI"/>
    <property type="match status" value="1"/>
</dbReference>
<dbReference type="EMBL" id="JAVDYG010000001">
    <property type="protein sequence ID" value="MDR7363737.1"/>
    <property type="molecule type" value="Genomic_DNA"/>
</dbReference>
<evidence type="ECO:0000313" key="6">
    <source>
        <dbReference type="EMBL" id="MDR7363737.1"/>
    </source>
</evidence>
<keyword evidence="1" id="KW-0805">Transcription regulation</keyword>